<dbReference type="Proteomes" id="UP000275281">
    <property type="component" value="Unassembled WGS sequence"/>
</dbReference>
<keyword evidence="2" id="KW-1185">Reference proteome</keyword>
<dbReference type="AlphaFoldDB" id="A0A3N5YNL9"/>
<dbReference type="OrthoDB" id="2936081at2"/>
<evidence type="ECO:0000313" key="2">
    <source>
        <dbReference type="Proteomes" id="UP000275281"/>
    </source>
</evidence>
<dbReference type="RefSeq" id="WP_124027164.1">
    <property type="nucleotide sequence ID" value="NZ_JBHRSN010000015.1"/>
</dbReference>
<dbReference type="EMBL" id="RPOK01000002">
    <property type="protein sequence ID" value="RPJ67261.1"/>
    <property type="molecule type" value="Genomic_DNA"/>
</dbReference>
<evidence type="ECO:0000313" key="1">
    <source>
        <dbReference type="EMBL" id="RPJ67261.1"/>
    </source>
</evidence>
<protein>
    <submittedName>
        <fullName evidence="1">DUF2750 domain-containing protein</fullName>
    </submittedName>
</protein>
<dbReference type="Pfam" id="PF11042">
    <property type="entry name" value="DUF2750"/>
    <property type="match status" value="1"/>
</dbReference>
<reference evidence="1 2" key="1">
    <citation type="submission" date="2018-11" db="EMBL/GenBank/DDBJ databases">
        <authorList>
            <person name="Ye M.-Q."/>
            <person name="Du Z.-J."/>
        </authorList>
    </citation>
    <scope>NUCLEOTIDE SEQUENCE [LARGE SCALE GENOMIC DNA]</scope>
    <source>
        <strain evidence="1 2">U0105</strain>
    </source>
</reference>
<accession>A0A3N5YNL9</accession>
<gene>
    <name evidence="1" type="ORF">DRW07_06925</name>
</gene>
<proteinExistence type="predicted"/>
<dbReference type="InterPro" id="IPR021284">
    <property type="entry name" value="DUF2750"/>
</dbReference>
<comment type="caution">
    <text evidence="1">The sequence shown here is derived from an EMBL/GenBank/DDBJ whole genome shotgun (WGS) entry which is preliminary data.</text>
</comment>
<name>A0A3N5YNL9_9ALTE</name>
<sequence>MALTLTDTLAQEWMTLDAETRQQGFFDYLSSTLCVWGLKGDDGWVMLEQQDSVFLPLWSHEILAQMWAQQHHASTTPERISLHEFRTAWLPGLIQNGVGVVVSPSDKHEDAITMSAQEVMDELG</sequence>
<organism evidence="1 2">
    <name type="scientific">Alteromonas sediminis</name>
    <dbReference type="NCBI Taxonomy" id="2259342"/>
    <lineage>
        <taxon>Bacteria</taxon>
        <taxon>Pseudomonadati</taxon>
        <taxon>Pseudomonadota</taxon>
        <taxon>Gammaproteobacteria</taxon>
        <taxon>Alteromonadales</taxon>
        <taxon>Alteromonadaceae</taxon>
        <taxon>Alteromonas/Salinimonas group</taxon>
        <taxon>Alteromonas</taxon>
    </lineage>
</organism>